<dbReference type="STRING" id="1867952.MTBPR1_90078"/>
<evidence type="ECO:0000256" key="3">
    <source>
        <dbReference type="ARBA" id="ARBA00002728"/>
    </source>
</evidence>
<accession>A0A1C3RLT0</accession>
<dbReference type="PIRSF" id="PIRSF000732">
    <property type="entry name" value="PTS_enzyme_I"/>
    <property type="match status" value="1"/>
</dbReference>
<gene>
    <name evidence="24" type="primary">ptsI</name>
    <name evidence="24" type="ORF">MTBPR1_90078</name>
</gene>
<dbReference type="Pfam" id="PF02896">
    <property type="entry name" value="PEP-utilizers_C"/>
    <property type="match status" value="1"/>
</dbReference>
<dbReference type="EMBL" id="FLYE01000048">
    <property type="protein sequence ID" value="SCA58231.1"/>
    <property type="molecule type" value="Genomic_DNA"/>
</dbReference>
<dbReference type="GO" id="GO:0046872">
    <property type="term" value="F:metal ion binding"/>
    <property type="evidence" value="ECO:0007669"/>
    <property type="project" value="UniProtKB-KW"/>
</dbReference>
<dbReference type="NCBIfam" id="TIGR01417">
    <property type="entry name" value="PTS_I_fam"/>
    <property type="match status" value="1"/>
</dbReference>
<feature type="binding site" evidence="20">
    <location>
        <position position="440"/>
    </location>
    <ligand>
        <name>Mg(2+)</name>
        <dbReference type="ChEBI" id="CHEBI:18420"/>
    </ligand>
</feature>
<dbReference type="RefSeq" id="WP_069190234.1">
    <property type="nucleotide sequence ID" value="NZ_FLYE01000048.1"/>
</dbReference>
<dbReference type="GO" id="GO:0016301">
    <property type="term" value="F:kinase activity"/>
    <property type="evidence" value="ECO:0007669"/>
    <property type="project" value="UniProtKB-KW"/>
</dbReference>
<evidence type="ECO:0000256" key="14">
    <source>
        <dbReference type="ARBA" id="ARBA00022777"/>
    </source>
</evidence>
<dbReference type="Pfam" id="PF00391">
    <property type="entry name" value="PEP-utilizers"/>
    <property type="match status" value="1"/>
</dbReference>
<evidence type="ECO:0000256" key="9">
    <source>
        <dbReference type="ARBA" id="ARBA00022490"/>
    </source>
</evidence>
<dbReference type="SUPFAM" id="SSF47831">
    <property type="entry name" value="Enzyme I of the PEP:sugar phosphotransferase system HPr-binding (sub)domain"/>
    <property type="match status" value="1"/>
</dbReference>
<evidence type="ECO:0000256" key="16">
    <source>
        <dbReference type="ARBA" id="ARBA00033235"/>
    </source>
</evidence>
<dbReference type="InterPro" id="IPR006318">
    <property type="entry name" value="PTS_EI-like"/>
</dbReference>
<evidence type="ECO:0000256" key="10">
    <source>
        <dbReference type="ARBA" id="ARBA00022597"/>
    </source>
</evidence>
<name>A0A1C3RLT0_9PROT</name>
<comment type="similarity">
    <text evidence="5 17">Belongs to the PEP-utilizing enzyme family.</text>
</comment>
<feature type="binding site" evidence="19">
    <location>
        <position position="338"/>
    </location>
    <ligand>
        <name>phosphoenolpyruvate</name>
        <dbReference type="ChEBI" id="CHEBI:58702"/>
    </ligand>
</feature>
<feature type="binding site" evidence="20">
    <location>
        <position position="464"/>
    </location>
    <ligand>
        <name>Mg(2+)</name>
        <dbReference type="ChEBI" id="CHEBI:18420"/>
    </ligand>
</feature>
<dbReference type="Gene3D" id="3.20.20.60">
    <property type="entry name" value="Phosphoenolpyruvate-binding domains"/>
    <property type="match status" value="1"/>
</dbReference>
<dbReference type="PANTHER" id="PTHR46244">
    <property type="entry name" value="PHOSPHOENOLPYRUVATE-PROTEIN PHOSPHOTRANSFERASE"/>
    <property type="match status" value="1"/>
</dbReference>
<evidence type="ECO:0000256" key="4">
    <source>
        <dbReference type="ARBA" id="ARBA00004496"/>
    </source>
</evidence>
<keyword evidence="11 17" id="KW-0808">Transferase</keyword>
<dbReference type="InterPro" id="IPR000121">
    <property type="entry name" value="PEP_util_C"/>
</dbReference>
<dbReference type="PRINTS" id="PR01736">
    <property type="entry name" value="PHPHTRNFRASE"/>
</dbReference>
<dbReference type="AlphaFoldDB" id="A0A1C3RLT0"/>
<dbReference type="GO" id="GO:0009401">
    <property type="term" value="P:phosphoenolpyruvate-dependent sugar phosphotransferase system"/>
    <property type="evidence" value="ECO:0007669"/>
    <property type="project" value="UniProtKB-KW"/>
</dbReference>
<dbReference type="Gene3D" id="3.50.30.10">
    <property type="entry name" value="Phosphohistidine domain"/>
    <property type="match status" value="1"/>
</dbReference>
<dbReference type="SUPFAM" id="SSF52009">
    <property type="entry name" value="Phosphohistidine domain"/>
    <property type="match status" value="1"/>
</dbReference>
<keyword evidence="12 17" id="KW-0598">Phosphotransferase system</keyword>
<dbReference type="InterPro" id="IPR008279">
    <property type="entry name" value="PEP-util_enz_mobile_dom"/>
</dbReference>
<evidence type="ECO:0000259" key="23">
    <source>
        <dbReference type="Pfam" id="PF05524"/>
    </source>
</evidence>
<comment type="cofactor">
    <cofactor evidence="2 17 20">
        <name>Mg(2+)</name>
        <dbReference type="ChEBI" id="CHEBI:18420"/>
    </cofactor>
</comment>
<sequence length="583" mass="63797">MEQIFEGLGVSSGIGFGIAHIRESGLCEITEYCIPPQHIEGELARLEKALEKSRDQLVKLRQKAKTLPDAASEELGFLLDAHLHMLKGSRLVRGIEIHIKDHSINAEAAVQHVLDEISEGFKALDDAYIASRESDVHQVAARVIRNLCEEPQKPFHDIDENSIIIAEELTPADTALMDPKRVSGFATVLGGPESHTAIMGRALNLPAVLGATGIIGAINTGDHVIIDGDAGRVVVNPTEKTKHFYLKRAQENLDRATRLSVLKERPAITSDGVSITLKANIELPVEIDNVLENGAEGVGLLRSEFMYMNRETLPSEDDQYDVFKTLLEKLDGKPLTVRTLDIGGDKTAKSLIDDFGNSICNPLGMRGVRLSLNRPDILETQYRAMLRASLHGPIQILLPMVTSVNDVRQARRILHKVAAELRTEGHEIAQYLPPLGAMIEIPGAALAADALAQVCEFFAIGSNDLTMYTLATDRADEQVAHLYDPLHPAVLRLIQFTTQAALRNNIPISLCGEIAANPRYSPLLLGLGIRDLSMSASNIPKVKERLLEMECGAATQRANIIMEQTDSGRIAMLLDDFSDRGRA</sequence>
<feature type="domain" description="PEP-utilising enzyme C-terminal" evidence="22">
    <location>
        <begin position="260"/>
        <end position="550"/>
    </location>
</feature>
<evidence type="ECO:0000256" key="5">
    <source>
        <dbReference type="ARBA" id="ARBA00007837"/>
    </source>
</evidence>
<dbReference type="Proteomes" id="UP000231658">
    <property type="component" value="Unassembled WGS sequence"/>
</dbReference>
<dbReference type="InterPro" id="IPR050499">
    <property type="entry name" value="PEP-utilizing_PTS_enzyme"/>
</dbReference>
<keyword evidence="14 17" id="KW-0418">Kinase</keyword>
<dbReference type="InterPro" id="IPR036618">
    <property type="entry name" value="PtsI_HPr-bd_sf"/>
</dbReference>
<evidence type="ECO:0000256" key="11">
    <source>
        <dbReference type="ARBA" id="ARBA00022679"/>
    </source>
</evidence>
<keyword evidence="10 17" id="KW-0762">Sugar transport</keyword>
<comment type="subcellular location">
    <subcellularLocation>
        <location evidence="4 17">Cytoplasm</location>
    </subcellularLocation>
</comment>
<feature type="active site" description="Tele-phosphohistidine intermediate" evidence="18">
    <location>
        <position position="195"/>
    </location>
</feature>
<dbReference type="GO" id="GO:0008965">
    <property type="term" value="F:phosphoenolpyruvate-protein phosphotransferase activity"/>
    <property type="evidence" value="ECO:0007669"/>
    <property type="project" value="UniProtKB-EC"/>
</dbReference>
<evidence type="ECO:0000256" key="1">
    <source>
        <dbReference type="ARBA" id="ARBA00000683"/>
    </source>
</evidence>
<protein>
    <recommendedName>
        <fullName evidence="7 17">Phosphoenolpyruvate-protein phosphotransferase</fullName>
        <ecNumber evidence="6 17">2.7.3.9</ecNumber>
    </recommendedName>
    <alternativeName>
        <fullName evidence="16 17">Phosphotransferase system, enzyme I</fullName>
    </alternativeName>
</protein>
<reference evidence="24 25" key="1">
    <citation type="submission" date="2016-07" db="EMBL/GenBank/DDBJ databases">
        <authorList>
            <person name="Lefevre C.T."/>
        </authorList>
    </citation>
    <scope>NUCLEOTIDE SEQUENCE [LARGE SCALE GENOMIC DNA]</scope>
    <source>
        <strain evidence="24">PR1</strain>
    </source>
</reference>
<evidence type="ECO:0000256" key="12">
    <source>
        <dbReference type="ARBA" id="ARBA00022683"/>
    </source>
</evidence>
<evidence type="ECO:0000256" key="15">
    <source>
        <dbReference type="ARBA" id="ARBA00022842"/>
    </source>
</evidence>
<evidence type="ECO:0000256" key="8">
    <source>
        <dbReference type="ARBA" id="ARBA00022448"/>
    </source>
</evidence>
<comment type="function">
    <text evidence="3 17">General (non sugar-specific) component of the phosphoenolpyruvate-dependent sugar phosphotransferase system (sugar PTS). This major carbohydrate active-transport system catalyzes the phosphorylation of incoming sugar substrates concomitantly with their translocation across the cell membrane. Enzyme I transfers the phosphoryl group from phosphoenolpyruvate (PEP) to the phosphoryl carrier protein (HPr).</text>
</comment>
<evidence type="ECO:0000256" key="20">
    <source>
        <dbReference type="PIRSR" id="PIRSR000732-3"/>
    </source>
</evidence>
<keyword evidence="24" id="KW-0670">Pyruvate</keyword>
<keyword evidence="25" id="KW-1185">Reference proteome</keyword>
<evidence type="ECO:0000313" key="25">
    <source>
        <dbReference type="Proteomes" id="UP000231658"/>
    </source>
</evidence>
<keyword evidence="13 17" id="KW-0479">Metal-binding</keyword>
<feature type="domain" description="Phosphotransferase system enzyme I N-terminal" evidence="23">
    <location>
        <begin position="6"/>
        <end position="132"/>
    </location>
</feature>
<evidence type="ECO:0000256" key="7">
    <source>
        <dbReference type="ARBA" id="ARBA00016544"/>
    </source>
</evidence>
<dbReference type="EC" id="2.7.3.9" evidence="6 17"/>
<keyword evidence="9 17" id="KW-0963">Cytoplasm</keyword>
<feature type="binding site" evidence="19">
    <location>
        <position position="302"/>
    </location>
    <ligand>
        <name>phosphoenolpyruvate</name>
        <dbReference type="ChEBI" id="CHEBI:58702"/>
    </ligand>
</feature>
<evidence type="ECO:0000259" key="22">
    <source>
        <dbReference type="Pfam" id="PF02896"/>
    </source>
</evidence>
<dbReference type="InterPro" id="IPR024692">
    <property type="entry name" value="PTS_EI"/>
</dbReference>
<proteinExistence type="inferred from homology"/>
<evidence type="ECO:0000256" key="6">
    <source>
        <dbReference type="ARBA" id="ARBA00012232"/>
    </source>
</evidence>
<feature type="domain" description="PEP-utilising enzyme mobile" evidence="21">
    <location>
        <begin position="158"/>
        <end position="231"/>
    </location>
</feature>
<feature type="binding site" evidence="19">
    <location>
        <position position="474"/>
    </location>
    <ligand>
        <name>phosphoenolpyruvate</name>
        <dbReference type="ChEBI" id="CHEBI:58702"/>
    </ligand>
</feature>
<evidence type="ECO:0000259" key="21">
    <source>
        <dbReference type="Pfam" id="PF00391"/>
    </source>
</evidence>
<feature type="binding site" evidence="19">
    <location>
        <begin position="463"/>
        <end position="464"/>
    </location>
    <ligand>
        <name>phosphoenolpyruvate</name>
        <dbReference type="ChEBI" id="CHEBI:58702"/>
    </ligand>
</feature>
<evidence type="ECO:0000256" key="18">
    <source>
        <dbReference type="PIRSR" id="PIRSR000732-1"/>
    </source>
</evidence>
<dbReference type="InterPro" id="IPR040442">
    <property type="entry name" value="Pyrv_kinase-like_dom_sf"/>
</dbReference>
<evidence type="ECO:0000256" key="17">
    <source>
        <dbReference type="PIRNR" id="PIRNR000732"/>
    </source>
</evidence>
<dbReference type="OrthoDB" id="9765468at2"/>
<dbReference type="PANTHER" id="PTHR46244:SF3">
    <property type="entry name" value="PHOSPHOENOLPYRUVATE-PROTEIN PHOSPHOTRANSFERASE"/>
    <property type="match status" value="1"/>
</dbReference>
<keyword evidence="15 17" id="KW-0460">Magnesium</keyword>
<evidence type="ECO:0000256" key="2">
    <source>
        <dbReference type="ARBA" id="ARBA00001946"/>
    </source>
</evidence>
<organism evidence="24 25">
    <name type="scientific">Candidatus Terasakiella magnetica</name>
    <dbReference type="NCBI Taxonomy" id="1867952"/>
    <lineage>
        <taxon>Bacteria</taxon>
        <taxon>Pseudomonadati</taxon>
        <taxon>Pseudomonadota</taxon>
        <taxon>Alphaproteobacteria</taxon>
        <taxon>Rhodospirillales</taxon>
        <taxon>Terasakiellaceae</taxon>
        <taxon>Terasakiella</taxon>
    </lineage>
</organism>
<keyword evidence="8 17" id="KW-0813">Transport</keyword>
<comment type="catalytic activity">
    <reaction evidence="1 17">
        <text>L-histidyl-[protein] + phosphoenolpyruvate = N(pros)-phospho-L-histidyl-[protein] + pyruvate</text>
        <dbReference type="Rhea" id="RHEA:23880"/>
        <dbReference type="Rhea" id="RHEA-COMP:9745"/>
        <dbReference type="Rhea" id="RHEA-COMP:9746"/>
        <dbReference type="ChEBI" id="CHEBI:15361"/>
        <dbReference type="ChEBI" id="CHEBI:29979"/>
        <dbReference type="ChEBI" id="CHEBI:58702"/>
        <dbReference type="ChEBI" id="CHEBI:64837"/>
        <dbReference type="EC" id="2.7.3.9"/>
    </reaction>
</comment>
<dbReference type="Pfam" id="PF05524">
    <property type="entry name" value="PEP-utilisers_N"/>
    <property type="match status" value="1"/>
</dbReference>
<dbReference type="InterPro" id="IPR008731">
    <property type="entry name" value="PTS_EIN"/>
</dbReference>
<dbReference type="InterPro" id="IPR015813">
    <property type="entry name" value="Pyrv/PenolPyrv_kinase-like_dom"/>
</dbReference>
<dbReference type="SUPFAM" id="SSF51621">
    <property type="entry name" value="Phosphoenolpyruvate/pyruvate domain"/>
    <property type="match status" value="1"/>
</dbReference>
<evidence type="ECO:0000256" key="19">
    <source>
        <dbReference type="PIRSR" id="PIRSR000732-2"/>
    </source>
</evidence>
<feature type="active site" description="Proton donor" evidence="18">
    <location>
        <position position="511"/>
    </location>
</feature>
<evidence type="ECO:0000313" key="24">
    <source>
        <dbReference type="EMBL" id="SCA58231.1"/>
    </source>
</evidence>
<dbReference type="InterPro" id="IPR036637">
    <property type="entry name" value="Phosphohistidine_dom_sf"/>
</dbReference>
<evidence type="ECO:0000256" key="13">
    <source>
        <dbReference type="ARBA" id="ARBA00022723"/>
    </source>
</evidence>
<dbReference type="Gene3D" id="1.10.274.10">
    <property type="entry name" value="PtsI, HPr-binding domain"/>
    <property type="match status" value="1"/>
</dbReference>
<dbReference type="GO" id="GO:0005737">
    <property type="term" value="C:cytoplasm"/>
    <property type="evidence" value="ECO:0007669"/>
    <property type="project" value="UniProtKB-SubCell"/>
</dbReference>